<protein>
    <recommendedName>
        <fullName evidence="2">F-box domain-containing protein</fullName>
    </recommendedName>
</protein>
<name>A0ABR4AEX1_9LECA</name>
<evidence type="ECO:0000313" key="3">
    <source>
        <dbReference type="EMBL" id="KAL2043635.1"/>
    </source>
</evidence>
<feature type="compositionally biased region" description="Basic and acidic residues" evidence="1">
    <location>
        <begin position="522"/>
        <end position="538"/>
    </location>
</feature>
<evidence type="ECO:0000313" key="4">
    <source>
        <dbReference type="Proteomes" id="UP001590950"/>
    </source>
</evidence>
<evidence type="ECO:0000256" key="1">
    <source>
        <dbReference type="SAM" id="MobiDB-lite"/>
    </source>
</evidence>
<dbReference type="Proteomes" id="UP001590950">
    <property type="component" value="Unassembled WGS sequence"/>
</dbReference>
<comment type="caution">
    <text evidence="3">The sequence shown here is derived from an EMBL/GenBank/DDBJ whole genome shotgun (WGS) entry which is preliminary data.</text>
</comment>
<evidence type="ECO:0000259" key="2">
    <source>
        <dbReference type="PROSITE" id="PS50181"/>
    </source>
</evidence>
<sequence>MTLHLLSLPHEVLHAILVNINPQDLARLCCCRALNDFIKSDCLLHKELCLNYFDAPPNHSDVGEVSWDARLKRFVNFQKILESKDVRLKTAQMHNVTQCVQDLLTTAAVGSEPSQNIAFLTHLFESQQNIDIFLTSSFLFDWARAEAWGNMTTTRVRRNTRSTLTNLDSTQSSVEPSDLEAADSAILVPQELKRTPLAHLSVDDSEAPTQVYRYQLNIPIEDASAYMPRDRSINRQLSAKLHCLYGASIDRIRKDSVTSTRYSLRSDTALIHPYARSLVYDLRQHTYNTLWGPFLDDGSSDVDWEKMEAIMLILDHNVKFSTGEHHEFHGMIDVQTKPFLGATPNSFASHPQSLPMQPRLPLEAQDPYAVTGTWRRVVCFLDYAELYDFNFNEDEPEDDQPRRPIDTQEAIRLITMKIHITKIEPPGEDDGQALPVVHFHGSSHSLRPHWDPNAKSKMKGTVRLTPQGEVRWTTFSVYHGEERWRSEGIQVGGVRSARGVLGYWFDKDHDEQGPAGPTGFWKHHDGIEEKQPTGRDHPPMSQFTYSLY</sequence>
<dbReference type="SUPFAM" id="SSF81383">
    <property type="entry name" value="F-box domain"/>
    <property type="match status" value="1"/>
</dbReference>
<dbReference type="Pfam" id="PF12937">
    <property type="entry name" value="F-box-like"/>
    <property type="match status" value="1"/>
</dbReference>
<dbReference type="InterPro" id="IPR001810">
    <property type="entry name" value="F-box_dom"/>
</dbReference>
<proteinExistence type="predicted"/>
<dbReference type="EMBL" id="JBEFKJ010000011">
    <property type="protein sequence ID" value="KAL2043635.1"/>
    <property type="molecule type" value="Genomic_DNA"/>
</dbReference>
<accession>A0ABR4AEX1</accession>
<feature type="region of interest" description="Disordered" evidence="1">
    <location>
        <begin position="514"/>
        <end position="548"/>
    </location>
</feature>
<feature type="domain" description="F-box" evidence="2">
    <location>
        <begin position="2"/>
        <end position="28"/>
    </location>
</feature>
<organism evidence="3 4">
    <name type="scientific">Stereocaulon virgatum</name>
    <dbReference type="NCBI Taxonomy" id="373712"/>
    <lineage>
        <taxon>Eukaryota</taxon>
        <taxon>Fungi</taxon>
        <taxon>Dikarya</taxon>
        <taxon>Ascomycota</taxon>
        <taxon>Pezizomycotina</taxon>
        <taxon>Lecanoromycetes</taxon>
        <taxon>OSLEUM clade</taxon>
        <taxon>Lecanoromycetidae</taxon>
        <taxon>Lecanorales</taxon>
        <taxon>Lecanorineae</taxon>
        <taxon>Stereocaulaceae</taxon>
        <taxon>Stereocaulon</taxon>
    </lineage>
</organism>
<reference evidence="3 4" key="1">
    <citation type="submission" date="2024-09" db="EMBL/GenBank/DDBJ databases">
        <title>Rethinking Asexuality: The Enigmatic Case of Functional Sexual Genes in Lepraria (Stereocaulaceae).</title>
        <authorList>
            <person name="Doellman M."/>
            <person name="Sun Y."/>
            <person name="Barcenas-Pena A."/>
            <person name="Lumbsch H.T."/>
            <person name="Grewe F."/>
        </authorList>
    </citation>
    <scope>NUCLEOTIDE SEQUENCE [LARGE SCALE GENOMIC DNA]</scope>
    <source>
        <strain evidence="3 4">Mercado 3170</strain>
    </source>
</reference>
<dbReference type="InterPro" id="IPR036047">
    <property type="entry name" value="F-box-like_dom_sf"/>
</dbReference>
<keyword evidence="4" id="KW-1185">Reference proteome</keyword>
<dbReference type="PROSITE" id="PS50181">
    <property type="entry name" value="FBOX"/>
    <property type="match status" value="1"/>
</dbReference>
<gene>
    <name evidence="3" type="ORF">N7G274_003942</name>
</gene>